<accession>A0A9W4XRM4</accession>
<proteinExistence type="predicted"/>
<evidence type="ECO:0000256" key="1">
    <source>
        <dbReference type="SAM" id="MobiDB-lite"/>
    </source>
</evidence>
<keyword evidence="3" id="KW-1185">Reference proteome</keyword>
<dbReference type="Proteomes" id="UP001152607">
    <property type="component" value="Unassembled WGS sequence"/>
</dbReference>
<organism evidence="2 3">
    <name type="scientific">Periconia digitata</name>
    <dbReference type="NCBI Taxonomy" id="1303443"/>
    <lineage>
        <taxon>Eukaryota</taxon>
        <taxon>Fungi</taxon>
        <taxon>Dikarya</taxon>
        <taxon>Ascomycota</taxon>
        <taxon>Pezizomycotina</taxon>
        <taxon>Dothideomycetes</taxon>
        <taxon>Pleosporomycetidae</taxon>
        <taxon>Pleosporales</taxon>
        <taxon>Massarineae</taxon>
        <taxon>Periconiaceae</taxon>
        <taxon>Periconia</taxon>
    </lineage>
</organism>
<dbReference type="AlphaFoldDB" id="A0A9W4XRM4"/>
<sequence length="52" mass="5608">MGVRRRQTPIARSGSPGQNQNDDQISIVACLTLPRHTGKNIRGNQEVGATHA</sequence>
<dbReference type="EMBL" id="CAOQHR010000002">
    <property type="protein sequence ID" value="CAI6312447.1"/>
    <property type="molecule type" value="Genomic_DNA"/>
</dbReference>
<feature type="region of interest" description="Disordered" evidence="1">
    <location>
        <begin position="1"/>
        <end position="24"/>
    </location>
</feature>
<comment type="caution">
    <text evidence="2">The sequence shown here is derived from an EMBL/GenBank/DDBJ whole genome shotgun (WGS) entry which is preliminary data.</text>
</comment>
<evidence type="ECO:0000313" key="2">
    <source>
        <dbReference type="EMBL" id="CAI6312447.1"/>
    </source>
</evidence>
<feature type="compositionally biased region" description="Polar residues" evidence="1">
    <location>
        <begin position="15"/>
        <end position="24"/>
    </location>
</feature>
<gene>
    <name evidence="2" type="ORF">PDIGIT_LOCUS3270</name>
</gene>
<evidence type="ECO:0000313" key="3">
    <source>
        <dbReference type="Proteomes" id="UP001152607"/>
    </source>
</evidence>
<protein>
    <submittedName>
        <fullName evidence="2">Uncharacterized protein</fullName>
    </submittedName>
</protein>
<name>A0A9W4XRM4_9PLEO</name>
<reference evidence="2" key="1">
    <citation type="submission" date="2023-01" db="EMBL/GenBank/DDBJ databases">
        <authorList>
            <person name="Van Ghelder C."/>
            <person name="Rancurel C."/>
        </authorList>
    </citation>
    <scope>NUCLEOTIDE SEQUENCE</scope>
    <source>
        <strain evidence="2">CNCM I-4278</strain>
    </source>
</reference>